<feature type="domain" description="TonB-dependent receptor plug" evidence="6">
    <location>
        <begin position="62"/>
        <end position="167"/>
    </location>
</feature>
<comment type="subcellular location">
    <subcellularLocation>
        <location evidence="3">Cell outer membrane</location>
        <topology evidence="3">Multi-pass membrane protein</topology>
    </subcellularLocation>
</comment>
<dbReference type="Proteomes" id="UP001166291">
    <property type="component" value="Unassembled WGS sequence"/>
</dbReference>
<dbReference type="PROSITE" id="PS52016">
    <property type="entry name" value="TONB_DEPENDENT_REC_3"/>
    <property type="match status" value="1"/>
</dbReference>
<dbReference type="InterPro" id="IPR012910">
    <property type="entry name" value="Plug_dom"/>
</dbReference>
<evidence type="ECO:0000313" key="7">
    <source>
        <dbReference type="EMBL" id="MBW2942747.1"/>
    </source>
</evidence>
<dbReference type="InterPro" id="IPR000531">
    <property type="entry name" value="Beta-barrel_TonB"/>
</dbReference>
<dbReference type="RefSeq" id="WP_219044992.1">
    <property type="nucleotide sequence ID" value="NZ_JAHWDQ010000007.1"/>
</dbReference>
<sequence>MNNKIKQKIEDQHHFSRSALFIAMAAIAAPTYAQTSAAGAAGPAAGEIEEVMVTARRKDESLAKVPIAVSAIGAEQMTERQIKTDSDLQIAVPGLTIRQTQGNNSLTYSIRGQSADTFSGSPSAVVAYINEVPLTISGASTFYDLESVQVLKGPQGTLFGRNTTGGAVLYTTAKPSNENEALLRVRAGNYDMREFEGVVNVPIVDDKILFRAAANSIRRDGYIDNLTTGEEHGELGRDTGRLTLTLRPSDRLENTTLYSYARVDGTNTGATYVYSIYQAGQTNNGYALNTASSFLASSVDDQKAIGYYKTRHPYGADHIGEDEVFINTTTYELGDGIQLKNILGYTSADTDSEQPALGAAYATFATRNLATGRAGNEVEVDSLSNEFQISGEAVDGKLTYIAGLYIQDMRVDTLWPQTYFEGAQNATNNFRIDTETAALYAQASYSLSSALRATAGLRYTQEKVSIEQLAESDYNGVAGFAQKQDETFEEPSWELGLEYDLSDSTFTYLKTRGSFRSGGFNGSAPPVNATATGGGNKFEKESVQDVEAGLKYQGSVLDRPARLNLAVYQQWVEDVQRIEFPSPPPGTLPGDPPSIAVTANVPEMEVRGIEIEASIMPLHNLELGVVGAYTDAEFTDGETELFGTTYSYSPVANTPKTTWGLWAQVDILNDAHIGDIGLRADAYRQAQMYFSNSADSLTPDTKLPGYTLVNLRLSWANIFGSKLSGAVFGKNVLDEEYFVGGMPLGASLGHNAAAVGEPAMYGVEVSYQF</sequence>
<evidence type="ECO:0000256" key="1">
    <source>
        <dbReference type="ARBA" id="ARBA00023065"/>
    </source>
</evidence>
<evidence type="ECO:0000256" key="3">
    <source>
        <dbReference type="PROSITE-ProRule" id="PRU01360"/>
    </source>
</evidence>
<accession>A0ABS6VWL9</accession>
<dbReference type="EMBL" id="JAHWDQ010000007">
    <property type="protein sequence ID" value="MBW2942747.1"/>
    <property type="molecule type" value="Genomic_DNA"/>
</dbReference>
<keyword evidence="3 4" id="KW-0472">Membrane</keyword>
<evidence type="ECO:0000313" key="8">
    <source>
        <dbReference type="Proteomes" id="UP001166291"/>
    </source>
</evidence>
<proteinExistence type="inferred from homology"/>
<comment type="caution">
    <text evidence="7">The sequence shown here is derived from an EMBL/GenBank/DDBJ whole genome shotgun (WGS) entry which is preliminary data.</text>
</comment>
<protein>
    <submittedName>
        <fullName evidence="7">TonB-dependent receptor</fullName>
    </submittedName>
</protein>
<keyword evidence="7" id="KW-0675">Receptor</keyword>
<keyword evidence="8" id="KW-1185">Reference proteome</keyword>
<evidence type="ECO:0000259" key="6">
    <source>
        <dbReference type="Pfam" id="PF07715"/>
    </source>
</evidence>
<keyword evidence="1" id="KW-0406">Ion transport</keyword>
<comment type="similarity">
    <text evidence="3 4">Belongs to the TonB-dependent receptor family.</text>
</comment>
<keyword evidence="3" id="KW-1134">Transmembrane beta strand</keyword>
<organism evidence="7 8">
    <name type="scientific">Zhongshania aquimaris</name>
    <dbReference type="NCBI Taxonomy" id="2857107"/>
    <lineage>
        <taxon>Bacteria</taxon>
        <taxon>Pseudomonadati</taxon>
        <taxon>Pseudomonadota</taxon>
        <taxon>Gammaproteobacteria</taxon>
        <taxon>Cellvibrionales</taxon>
        <taxon>Spongiibacteraceae</taxon>
        <taxon>Zhongshania</taxon>
    </lineage>
</organism>
<dbReference type="InterPro" id="IPR039426">
    <property type="entry name" value="TonB-dep_rcpt-like"/>
</dbReference>
<keyword evidence="3" id="KW-0998">Cell outer membrane</keyword>
<keyword evidence="3" id="KW-0813">Transport</keyword>
<dbReference type="PANTHER" id="PTHR32552">
    <property type="entry name" value="FERRICHROME IRON RECEPTOR-RELATED"/>
    <property type="match status" value="1"/>
</dbReference>
<keyword evidence="2 4" id="KW-0798">TonB box</keyword>
<name>A0ABS6VWL9_9GAMM</name>
<dbReference type="PANTHER" id="PTHR32552:SF81">
    <property type="entry name" value="TONB-DEPENDENT OUTER MEMBRANE RECEPTOR"/>
    <property type="match status" value="1"/>
</dbReference>
<keyword evidence="3" id="KW-0812">Transmembrane</keyword>
<feature type="domain" description="TonB-dependent receptor-like beta-barrel" evidence="5">
    <location>
        <begin position="264"/>
        <end position="716"/>
    </location>
</feature>
<gene>
    <name evidence="7" type="ORF">KXJ70_18250</name>
</gene>
<dbReference type="Pfam" id="PF07715">
    <property type="entry name" value="Plug"/>
    <property type="match status" value="1"/>
</dbReference>
<evidence type="ECO:0000259" key="5">
    <source>
        <dbReference type="Pfam" id="PF00593"/>
    </source>
</evidence>
<dbReference type="Pfam" id="PF00593">
    <property type="entry name" value="TonB_dep_Rec_b-barrel"/>
    <property type="match status" value="1"/>
</dbReference>
<evidence type="ECO:0000256" key="4">
    <source>
        <dbReference type="RuleBase" id="RU003357"/>
    </source>
</evidence>
<reference evidence="7" key="1">
    <citation type="submission" date="2021-07" db="EMBL/GenBank/DDBJ databases">
        <title>Zhongshania sp. CAU 1632 isolated from seawater.</title>
        <authorList>
            <person name="Kim W."/>
        </authorList>
    </citation>
    <scope>NUCLEOTIDE SEQUENCE</scope>
    <source>
        <strain evidence="7">CAU 1632</strain>
    </source>
</reference>
<evidence type="ECO:0000256" key="2">
    <source>
        <dbReference type="ARBA" id="ARBA00023077"/>
    </source>
</evidence>